<name>A0AAP2Z110_9EURY</name>
<feature type="compositionally biased region" description="Acidic residues" evidence="1">
    <location>
        <begin position="200"/>
        <end position="239"/>
    </location>
</feature>
<dbReference type="RefSeq" id="WP_338004758.1">
    <property type="nucleotide sequence ID" value="NZ_JAOPKA010000011.1"/>
</dbReference>
<evidence type="ECO:0000313" key="5">
    <source>
        <dbReference type="Proteomes" id="UP001321018"/>
    </source>
</evidence>
<keyword evidence="2" id="KW-1133">Transmembrane helix</keyword>
<dbReference type="GO" id="GO:0003700">
    <property type="term" value="F:DNA-binding transcription factor activity"/>
    <property type="evidence" value="ECO:0007669"/>
    <property type="project" value="InterPro"/>
</dbReference>
<dbReference type="InterPro" id="IPR036388">
    <property type="entry name" value="WH-like_DNA-bd_sf"/>
</dbReference>
<evidence type="ECO:0000259" key="3">
    <source>
        <dbReference type="SMART" id="SM00418"/>
    </source>
</evidence>
<dbReference type="CDD" id="cd00090">
    <property type="entry name" value="HTH_ARSR"/>
    <property type="match status" value="1"/>
</dbReference>
<feature type="compositionally biased region" description="Gly residues" evidence="1">
    <location>
        <begin position="174"/>
        <end position="186"/>
    </location>
</feature>
<dbReference type="EMBL" id="JAOPKA010000011">
    <property type="protein sequence ID" value="MCU4742950.1"/>
    <property type="molecule type" value="Genomic_DNA"/>
</dbReference>
<dbReference type="AlphaFoldDB" id="A0AAP2Z110"/>
<feature type="compositionally biased region" description="Basic and acidic residues" evidence="1">
    <location>
        <begin position="189"/>
        <end position="199"/>
    </location>
</feature>
<reference evidence="4" key="1">
    <citation type="submission" date="2022-09" db="EMBL/GenBank/DDBJ databases">
        <title>Enrichment on poylsaccharides allowed isolation of novel metabolic and taxonomic groups of Haloarchaea.</title>
        <authorList>
            <person name="Sorokin D.Y."/>
            <person name="Elcheninov A.G."/>
            <person name="Khizhniak T.V."/>
            <person name="Kolganova T.V."/>
            <person name="Kublanov I.V."/>
        </authorList>
    </citation>
    <scope>NUCLEOTIDE SEQUENCE</scope>
    <source>
        <strain evidence="4">AArc-xg1-1</strain>
    </source>
</reference>
<dbReference type="InterPro" id="IPR036390">
    <property type="entry name" value="WH_DNA-bd_sf"/>
</dbReference>
<protein>
    <submittedName>
        <fullName evidence="4">Helix-turn-helix domain-containing protein</fullName>
    </submittedName>
</protein>
<feature type="transmembrane region" description="Helical" evidence="2">
    <location>
        <begin position="282"/>
        <end position="301"/>
    </location>
</feature>
<accession>A0AAP2Z110</accession>
<proteinExistence type="predicted"/>
<dbReference type="InterPro" id="IPR056525">
    <property type="entry name" value="HVO_1552_C"/>
</dbReference>
<evidence type="ECO:0000313" key="4">
    <source>
        <dbReference type="EMBL" id="MCU4742950.1"/>
    </source>
</evidence>
<dbReference type="Proteomes" id="UP001321018">
    <property type="component" value="Unassembled WGS sequence"/>
</dbReference>
<dbReference type="Pfam" id="PF24267">
    <property type="entry name" value="HVO_1552_C"/>
    <property type="match status" value="1"/>
</dbReference>
<evidence type="ECO:0000256" key="1">
    <source>
        <dbReference type="SAM" id="MobiDB-lite"/>
    </source>
</evidence>
<keyword evidence="2" id="KW-0812">Transmembrane</keyword>
<feature type="compositionally biased region" description="Low complexity" evidence="1">
    <location>
        <begin position="240"/>
        <end position="255"/>
    </location>
</feature>
<evidence type="ECO:0000256" key="2">
    <source>
        <dbReference type="SAM" id="Phobius"/>
    </source>
</evidence>
<dbReference type="Pfam" id="PF12840">
    <property type="entry name" value="HTH_20"/>
    <property type="match status" value="1"/>
</dbReference>
<feature type="region of interest" description="Disordered" evidence="1">
    <location>
        <begin position="158"/>
        <end position="255"/>
    </location>
</feature>
<keyword evidence="2" id="KW-0472">Membrane</keyword>
<dbReference type="SMART" id="SM00418">
    <property type="entry name" value="HTH_ARSR"/>
    <property type="match status" value="1"/>
</dbReference>
<dbReference type="InterPro" id="IPR001845">
    <property type="entry name" value="HTH_ArsR_DNA-bd_dom"/>
</dbReference>
<comment type="caution">
    <text evidence="4">The sequence shown here is derived from an EMBL/GenBank/DDBJ whole genome shotgun (WGS) entry which is preliminary data.</text>
</comment>
<feature type="domain" description="HTH arsR-type" evidence="3">
    <location>
        <begin position="30"/>
        <end position="103"/>
    </location>
</feature>
<organism evidence="4 5">
    <name type="scientific">Natronoglomus mannanivorans</name>
    <dbReference type="NCBI Taxonomy" id="2979990"/>
    <lineage>
        <taxon>Archaea</taxon>
        <taxon>Methanobacteriati</taxon>
        <taxon>Methanobacteriota</taxon>
        <taxon>Stenosarchaea group</taxon>
        <taxon>Halobacteria</taxon>
        <taxon>Halobacteriales</taxon>
        <taxon>Natrialbaceae</taxon>
        <taxon>Natronoglomus</taxon>
    </lineage>
</organism>
<dbReference type="Gene3D" id="1.10.10.10">
    <property type="entry name" value="Winged helix-like DNA-binding domain superfamily/Winged helix DNA-binding domain"/>
    <property type="match status" value="1"/>
</dbReference>
<dbReference type="InterPro" id="IPR011991">
    <property type="entry name" value="ArsR-like_HTH"/>
</dbReference>
<sequence>MARLFPLRSETPAKEGQPRVVDLDDEDADAVFSALSSTTARRIYSRLNEEPGTPSDVAEAIDSSIQNVRYHLEKLEDAGLVEVVDTWYSSRGNEMSVYATADGPLIVTSDKSRADQLRDALSRYLGGVAVLGGASLFVQYGLERFLSTAQSATQWQPSIGLGADDEGDAAPGASGNGNGNGDGGAYTTGRDDAETRDGDDAAVDEADEAAEAFDADTDDADTDDAEVDEPESLEAEDAADPAPESADSSTPAETETEMETVTTAADHAADASDTIVATLPPGLLFFLGGLLVLTVVTVWWYRTTY</sequence>
<gene>
    <name evidence="4" type="ORF">OB960_16300</name>
</gene>
<dbReference type="SUPFAM" id="SSF46785">
    <property type="entry name" value="Winged helix' DNA-binding domain"/>
    <property type="match status" value="1"/>
</dbReference>